<evidence type="ECO:0000256" key="1">
    <source>
        <dbReference type="SAM" id="MobiDB-lite"/>
    </source>
</evidence>
<sequence>MINLSNRFTDFFHKKKSQSIPPVYAAPDNKSNIRRSQSCARPPIPKKRPALQKSHEAPEPTAHLPITPTSSHSDLSSPPSPPPTHVSFVKAVQTVRKQQSTQTESFSDFFPEKVWQNRTKFMIIQLEKDVFTPILSAQYPEMVPQLLQSVADRLFTWFFILKLLPAGPERMKYMNEALRLVQQSQLNPRANGVREVCYSVFYTLCQLPPYRIPTHLQQNLLDASMQCIESCLEREERLSAGERESMYTFQIAMYRGIYSYSPKLLIQPST</sequence>
<proteinExistence type="predicted"/>
<protein>
    <submittedName>
        <fullName evidence="2">Uncharacterized protein</fullName>
    </submittedName>
</protein>
<accession>A0A137PD21</accession>
<gene>
    <name evidence="2" type="ORF">CONCODRAFT_77548</name>
</gene>
<feature type="region of interest" description="Disordered" evidence="1">
    <location>
        <begin position="19"/>
        <end position="86"/>
    </location>
</feature>
<keyword evidence="3" id="KW-1185">Reference proteome</keyword>
<feature type="compositionally biased region" description="Low complexity" evidence="1">
    <location>
        <begin position="67"/>
        <end position="77"/>
    </location>
</feature>
<dbReference type="OrthoDB" id="5596457at2759"/>
<organism evidence="2 3">
    <name type="scientific">Conidiobolus coronatus (strain ATCC 28846 / CBS 209.66 / NRRL 28638)</name>
    <name type="common">Delacroixia coronata</name>
    <dbReference type="NCBI Taxonomy" id="796925"/>
    <lineage>
        <taxon>Eukaryota</taxon>
        <taxon>Fungi</taxon>
        <taxon>Fungi incertae sedis</taxon>
        <taxon>Zoopagomycota</taxon>
        <taxon>Entomophthoromycotina</taxon>
        <taxon>Entomophthoromycetes</taxon>
        <taxon>Entomophthorales</taxon>
        <taxon>Ancylistaceae</taxon>
        <taxon>Conidiobolus</taxon>
    </lineage>
</organism>
<name>A0A137PD21_CONC2</name>
<dbReference type="Proteomes" id="UP000070444">
    <property type="component" value="Unassembled WGS sequence"/>
</dbReference>
<evidence type="ECO:0000313" key="2">
    <source>
        <dbReference type="EMBL" id="KXN72897.1"/>
    </source>
</evidence>
<evidence type="ECO:0000313" key="3">
    <source>
        <dbReference type="Proteomes" id="UP000070444"/>
    </source>
</evidence>
<reference evidence="2 3" key="1">
    <citation type="journal article" date="2015" name="Genome Biol. Evol.">
        <title>Phylogenomic analyses indicate that early fungi evolved digesting cell walls of algal ancestors of land plants.</title>
        <authorList>
            <person name="Chang Y."/>
            <person name="Wang S."/>
            <person name="Sekimoto S."/>
            <person name="Aerts A.L."/>
            <person name="Choi C."/>
            <person name="Clum A."/>
            <person name="LaButti K.M."/>
            <person name="Lindquist E.A."/>
            <person name="Yee Ngan C."/>
            <person name="Ohm R.A."/>
            <person name="Salamov A.A."/>
            <person name="Grigoriev I.V."/>
            <person name="Spatafora J.W."/>
            <person name="Berbee M.L."/>
        </authorList>
    </citation>
    <scope>NUCLEOTIDE SEQUENCE [LARGE SCALE GENOMIC DNA]</scope>
    <source>
        <strain evidence="2 3">NRRL 28638</strain>
    </source>
</reference>
<dbReference type="EMBL" id="KQ964444">
    <property type="protein sequence ID" value="KXN72897.1"/>
    <property type="molecule type" value="Genomic_DNA"/>
</dbReference>
<dbReference type="AlphaFoldDB" id="A0A137PD21"/>